<dbReference type="FunFam" id="3.40.1280.10:FF:000006">
    <property type="entry name" value="Uncharacterized tRNA/rRNA methyltransferase HI_0380"/>
    <property type="match status" value="1"/>
</dbReference>
<dbReference type="RefSeq" id="WP_054965842.1">
    <property type="nucleotide sequence ID" value="NZ_FMUN01000008.1"/>
</dbReference>
<dbReference type="Gene3D" id="3.40.1280.10">
    <property type="match status" value="1"/>
</dbReference>
<dbReference type="GO" id="GO:0002128">
    <property type="term" value="P:tRNA nucleoside ribose methylation"/>
    <property type="evidence" value="ECO:0007669"/>
    <property type="project" value="TreeGrafter"/>
</dbReference>
<dbReference type="SUPFAM" id="SSF75217">
    <property type="entry name" value="alpha/beta knot"/>
    <property type="match status" value="1"/>
</dbReference>
<dbReference type="EC" id="2.1.1.200" evidence="5"/>
<feature type="domain" description="tRNA/rRNA methyltransferase SpoU type" evidence="6">
    <location>
        <begin position="6"/>
        <end position="156"/>
    </location>
</feature>
<keyword evidence="4 5" id="KW-0949">S-adenosyl-L-methionine</keyword>
<comment type="subunit">
    <text evidence="5">Homodimer.</text>
</comment>
<dbReference type="GO" id="GO:0160206">
    <property type="term" value="F:tRNA (cytidine(32)/uridine(32)-2'-O)-methyltransferase activity"/>
    <property type="evidence" value="ECO:0007669"/>
    <property type="project" value="UniProtKB-EC"/>
</dbReference>
<dbReference type="Proteomes" id="UP000183104">
    <property type="component" value="Unassembled WGS sequence"/>
</dbReference>
<dbReference type="OrthoDB" id="9806346at2"/>
<dbReference type="PATRIC" id="fig|381306.5.peg.2760"/>
<evidence type="ECO:0000256" key="3">
    <source>
        <dbReference type="ARBA" id="ARBA00022679"/>
    </source>
</evidence>
<dbReference type="InterPro" id="IPR029026">
    <property type="entry name" value="tRNA_m1G_MTases_N"/>
</dbReference>
<comment type="catalytic activity">
    <reaction evidence="5">
        <text>uridine(32) in tRNA + S-adenosyl-L-methionine = 2'-O-methyluridine(32) in tRNA + S-adenosyl-L-homocysteine + H(+)</text>
        <dbReference type="Rhea" id="RHEA:42936"/>
        <dbReference type="Rhea" id="RHEA-COMP:10107"/>
        <dbReference type="Rhea" id="RHEA-COMP:10290"/>
        <dbReference type="ChEBI" id="CHEBI:15378"/>
        <dbReference type="ChEBI" id="CHEBI:57856"/>
        <dbReference type="ChEBI" id="CHEBI:59789"/>
        <dbReference type="ChEBI" id="CHEBI:65315"/>
        <dbReference type="ChEBI" id="CHEBI:74478"/>
        <dbReference type="EC" id="2.1.1.200"/>
    </reaction>
</comment>
<protein>
    <recommendedName>
        <fullName evidence="5">tRNA (cytidine/uridine-2'-O-)-methyltransferase TrmJ</fullName>
        <ecNumber evidence="5">2.1.1.200</ecNumber>
    </recommendedName>
    <alternativeName>
        <fullName evidence="5">tRNA (cytidine(32)/uridine(32)-2'-O)-methyltransferase</fullName>
    </alternativeName>
    <alternativeName>
        <fullName evidence="5">tRNA Cm32/Um32 methyltransferase</fullName>
    </alternativeName>
</protein>
<dbReference type="AlphaFoldDB" id="A0A0P9GK31"/>
<dbReference type="PANTHER" id="PTHR42786">
    <property type="entry name" value="TRNA/RRNA METHYLTRANSFERASE"/>
    <property type="match status" value="1"/>
</dbReference>
<dbReference type="PIRSF" id="PIRSF004808">
    <property type="entry name" value="LasT"/>
    <property type="match status" value="1"/>
</dbReference>
<dbReference type="InterPro" id="IPR001537">
    <property type="entry name" value="SpoU_MeTrfase"/>
</dbReference>
<dbReference type="Pfam" id="PF00588">
    <property type="entry name" value="SpoU_methylase"/>
    <property type="match status" value="1"/>
</dbReference>
<accession>A0A0P9GK31</accession>
<evidence type="ECO:0000259" key="6">
    <source>
        <dbReference type="Pfam" id="PF00588"/>
    </source>
</evidence>
<dbReference type="CDD" id="cd18093">
    <property type="entry name" value="SpoU-like_TrmJ"/>
    <property type="match status" value="1"/>
</dbReference>
<dbReference type="Gene3D" id="1.10.8.590">
    <property type="match status" value="1"/>
</dbReference>
<gene>
    <name evidence="5" type="primary">trmJ</name>
    <name evidence="7" type="ORF">SAMN05661077_2699</name>
</gene>
<organism evidence="7 8">
    <name type="scientific">Thiohalorhabdus denitrificans</name>
    <dbReference type="NCBI Taxonomy" id="381306"/>
    <lineage>
        <taxon>Bacteria</taxon>
        <taxon>Pseudomonadati</taxon>
        <taxon>Pseudomonadota</taxon>
        <taxon>Gammaproteobacteria</taxon>
        <taxon>Thiohalorhabdales</taxon>
        <taxon>Thiohalorhabdaceae</taxon>
        <taxon>Thiohalorhabdus</taxon>
    </lineage>
</organism>
<dbReference type="NCBIfam" id="TIGR00050">
    <property type="entry name" value="rRNA_methyl_1"/>
    <property type="match status" value="1"/>
</dbReference>
<dbReference type="InterPro" id="IPR029028">
    <property type="entry name" value="Alpha/beta_knot_MTases"/>
</dbReference>
<evidence type="ECO:0000256" key="5">
    <source>
        <dbReference type="RuleBase" id="RU362024"/>
    </source>
</evidence>
<keyword evidence="5" id="KW-0963">Cytoplasm</keyword>
<keyword evidence="2 5" id="KW-0489">Methyltransferase</keyword>
<keyword evidence="3 7" id="KW-0808">Transferase</keyword>
<evidence type="ECO:0000313" key="7">
    <source>
        <dbReference type="EMBL" id="SCY61665.1"/>
    </source>
</evidence>
<keyword evidence="5" id="KW-0819">tRNA processing</keyword>
<dbReference type="STRING" id="381306.AN478_06680"/>
<comment type="similarity">
    <text evidence="1">Belongs to the class IV-like SAM-binding methyltransferase superfamily. RNA methyltransferase TrmH family.</text>
</comment>
<evidence type="ECO:0000256" key="2">
    <source>
        <dbReference type="ARBA" id="ARBA00022603"/>
    </source>
</evidence>
<dbReference type="GO" id="GO:0003723">
    <property type="term" value="F:RNA binding"/>
    <property type="evidence" value="ECO:0007669"/>
    <property type="project" value="InterPro"/>
</dbReference>
<comment type="function">
    <text evidence="5">Catalyzes the formation of 2'O-methylated cytidine (Cm32) or 2'O-methylated uridine (Um32) at position 32 in tRNA.</text>
</comment>
<dbReference type="InterPro" id="IPR004384">
    <property type="entry name" value="RNA_MeTrfase_TrmJ/LasT"/>
</dbReference>
<evidence type="ECO:0000256" key="4">
    <source>
        <dbReference type="ARBA" id="ARBA00022691"/>
    </source>
</evidence>
<name>A0A0P9GK31_9GAMM</name>
<dbReference type="EMBL" id="FMUN01000008">
    <property type="protein sequence ID" value="SCY61665.1"/>
    <property type="molecule type" value="Genomic_DNA"/>
</dbReference>
<keyword evidence="8" id="KW-1185">Reference proteome</keyword>
<reference evidence="8" key="1">
    <citation type="submission" date="2016-10" db="EMBL/GenBank/DDBJ databases">
        <authorList>
            <person name="Varghese N."/>
        </authorList>
    </citation>
    <scope>NUCLEOTIDE SEQUENCE [LARGE SCALE GENOMIC DNA]</scope>
    <source>
        <strain evidence="8">HL 19</strain>
    </source>
</reference>
<sequence>MCLDKVAIVLVEPSHPGNIGAAARAMKNMGLGDLRLVRPARFPDAEATARASGADDLLAAASVHQDLGAALEDVGWVAGTTARGRELSIPVRTARAAMDELLGQARAGRRGALVFGRERSGLTNAELDRCDRLVHIPTSGEYSSLNLAQAVQILAYEARLAANAEGEAVSDPEHLPAGGEVLAGLFEHLERVVRDVGFVNPQSPKRTDRRMRRLLLRARPTETEVHFFRGFLSAIEKRIHGHRPRKKAGFSSEENGRDS</sequence>
<evidence type="ECO:0000313" key="8">
    <source>
        <dbReference type="Proteomes" id="UP000183104"/>
    </source>
</evidence>
<evidence type="ECO:0000256" key="1">
    <source>
        <dbReference type="ARBA" id="ARBA00007228"/>
    </source>
</evidence>
<proteinExistence type="inferred from homology"/>
<comment type="catalytic activity">
    <reaction evidence="5">
        <text>cytidine(32) in tRNA + S-adenosyl-L-methionine = 2'-O-methylcytidine(32) in tRNA + S-adenosyl-L-homocysteine + H(+)</text>
        <dbReference type="Rhea" id="RHEA:42932"/>
        <dbReference type="Rhea" id="RHEA-COMP:10288"/>
        <dbReference type="Rhea" id="RHEA-COMP:10289"/>
        <dbReference type="ChEBI" id="CHEBI:15378"/>
        <dbReference type="ChEBI" id="CHEBI:57856"/>
        <dbReference type="ChEBI" id="CHEBI:59789"/>
        <dbReference type="ChEBI" id="CHEBI:74495"/>
        <dbReference type="ChEBI" id="CHEBI:82748"/>
        <dbReference type="EC" id="2.1.1.200"/>
    </reaction>
</comment>
<dbReference type="PANTHER" id="PTHR42786:SF2">
    <property type="entry name" value="TRNA (CYTIDINE_URIDINE-2'-O-)-METHYLTRANSFERASE TRMJ"/>
    <property type="match status" value="1"/>
</dbReference>
<dbReference type="GO" id="GO:0005829">
    <property type="term" value="C:cytosol"/>
    <property type="evidence" value="ECO:0007669"/>
    <property type="project" value="TreeGrafter"/>
</dbReference>
<dbReference type="GO" id="GO:0106339">
    <property type="term" value="F:tRNA (cytidine(32)-2'-O)-methyltransferase activity"/>
    <property type="evidence" value="ECO:0007669"/>
    <property type="project" value="RHEA"/>
</dbReference>
<comment type="subcellular location">
    <subcellularLocation>
        <location evidence="5">Cytoplasm</location>
    </subcellularLocation>
</comment>